<dbReference type="Proteomes" id="UP001304419">
    <property type="component" value="Chromosome 2"/>
</dbReference>
<protein>
    <recommendedName>
        <fullName evidence="2">histidine kinase</fullName>
        <ecNumber evidence="2">2.7.13.3</ecNumber>
    </recommendedName>
</protein>
<keyword evidence="8" id="KW-0902">Two-component regulatory system</keyword>
<feature type="coiled-coil region" evidence="10">
    <location>
        <begin position="159"/>
        <end position="214"/>
    </location>
</feature>
<dbReference type="Gene3D" id="1.10.287.130">
    <property type="match status" value="1"/>
</dbReference>
<evidence type="ECO:0000259" key="11">
    <source>
        <dbReference type="PROSITE" id="PS50109"/>
    </source>
</evidence>
<dbReference type="Pfam" id="PF02518">
    <property type="entry name" value="HATPase_c"/>
    <property type="match status" value="1"/>
</dbReference>
<evidence type="ECO:0000259" key="12">
    <source>
        <dbReference type="PROSITE" id="PS50110"/>
    </source>
</evidence>
<comment type="catalytic activity">
    <reaction evidence="1">
        <text>ATP + protein L-histidine = ADP + protein N-phospho-L-histidine.</text>
        <dbReference type="EC" id="2.7.13.3"/>
    </reaction>
</comment>
<dbReference type="GO" id="GO:0005524">
    <property type="term" value="F:ATP binding"/>
    <property type="evidence" value="ECO:0007669"/>
    <property type="project" value="UniProtKB-KW"/>
</dbReference>
<keyword evidence="6" id="KW-0418">Kinase</keyword>
<dbReference type="EC" id="2.7.13.3" evidence="2"/>
<proteinExistence type="predicted"/>
<dbReference type="InterPro" id="IPR036097">
    <property type="entry name" value="HisK_dim/P_sf"/>
</dbReference>
<dbReference type="PROSITE" id="PS50109">
    <property type="entry name" value="HIS_KIN"/>
    <property type="match status" value="1"/>
</dbReference>
<name>A0A8I2KLY8_9GAMM</name>
<dbReference type="RefSeq" id="WP_039491642.1">
    <property type="nucleotide sequence ID" value="NZ_CBCSDF010000009.1"/>
</dbReference>
<evidence type="ECO:0000256" key="3">
    <source>
        <dbReference type="ARBA" id="ARBA00022553"/>
    </source>
</evidence>
<reference evidence="14 16" key="2">
    <citation type="submission" date="2023-10" db="EMBL/GenBank/DDBJ databases">
        <title>To unveil natural product biosynthetic capacity in Pseudoalteromonas.</title>
        <authorList>
            <person name="Wang J."/>
        </authorList>
    </citation>
    <scope>NUCLEOTIDE SEQUENCE [LARGE SCALE GENOMIC DNA]</scope>
    <source>
        <strain evidence="14 16">DSM 15914</strain>
    </source>
</reference>
<dbReference type="Gene3D" id="3.30.565.10">
    <property type="entry name" value="Histidine kinase-like ATPase, C-terminal domain"/>
    <property type="match status" value="1"/>
</dbReference>
<dbReference type="PANTHER" id="PTHR43065:SF10">
    <property type="entry name" value="PEROXIDE STRESS-ACTIVATED HISTIDINE KINASE MAK3"/>
    <property type="match status" value="1"/>
</dbReference>
<dbReference type="SMART" id="SM00448">
    <property type="entry name" value="REC"/>
    <property type="match status" value="1"/>
</dbReference>
<keyword evidence="3 9" id="KW-0597">Phosphoprotein</keyword>
<dbReference type="SMART" id="SM00387">
    <property type="entry name" value="HATPase_c"/>
    <property type="match status" value="1"/>
</dbReference>
<dbReference type="CDD" id="cd00156">
    <property type="entry name" value="REC"/>
    <property type="match status" value="1"/>
</dbReference>
<gene>
    <name evidence="13" type="ORF">F9Y85_15605</name>
    <name evidence="14" type="ORF">R5H13_19425</name>
</gene>
<evidence type="ECO:0000256" key="4">
    <source>
        <dbReference type="ARBA" id="ARBA00022679"/>
    </source>
</evidence>
<dbReference type="SUPFAM" id="SSF55874">
    <property type="entry name" value="ATPase domain of HSP90 chaperone/DNA topoisomerase II/histidine kinase"/>
    <property type="match status" value="1"/>
</dbReference>
<keyword evidence="10" id="KW-0175">Coiled coil</keyword>
<evidence type="ECO:0000256" key="6">
    <source>
        <dbReference type="ARBA" id="ARBA00022777"/>
    </source>
</evidence>
<feature type="modified residue" description="4-aspartylphosphate" evidence="9">
    <location>
        <position position="83"/>
    </location>
</feature>
<dbReference type="EMBL" id="WEIA01000010">
    <property type="protein sequence ID" value="NLR22700.1"/>
    <property type="molecule type" value="Genomic_DNA"/>
</dbReference>
<evidence type="ECO:0000256" key="7">
    <source>
        <dbReference type="ARBA" id="ARBA00022840"/>
    </source>
</evidence>
<keyword evidence="7 14" id="KW-0067">ATP-binding</keyword>
<evidence type="ECO:0000256" key="5">
    <source>
        <dbReference type="ARBA" id="ARBA00022741"/>
    </source>
</evidence>
<dbReference type="PRINTS" id="PR00344">
    <property type="entry name" value="BCTRLSENSOR"/>
</dbReference>
<keyword evidence="4" id="KW-0808">Transferase</keyword>
<evidence type="ECO:0000256" key="9">
    <source>
        <dbReference type="PROSITE-ProRule" id="PRU00169"/>
    </source>
</evidence>
<accession>A0A8I2KLY8</accession>
<evidence type="ECO:0000313" key="16">
    <source>
        <dbReference type="Proteomes" id="UP001304419"/>
    </source>
</evidence>
<keyword evidence="16" id="KW-1185">Reference proteome</keyword>
<dbReference type="PANTHER" id="PTHR43065">
    <property type="entry name" value="SENSOR HISTIDINE KINASE"/>
    <property type="match status" value="1"/>
</dbReference>
<dbReference type="Gene3D" id="3.40.50.2300">
    <property type="match status" value="1"/>
</dbReference>
<feature type="domain" description="Histidine kinase" evidence="11">
    <location>
        <begin position="223"/>
        <end position="465"/>
    </location>
</feature>
<evidence type="ECO:0000313" key="14">
    <source>
        <dbReference type="EMBL" id="WOX31118.1"/>
    </source>
</evidence>
<dbReference type="GO" id="GO:0000155">
    <property type="term" value="F:phosphorelay sensor kinase activity"/>
    <property type="evidence" value="ECO:0007669"/>
    <property type="project" value="InterPro"/>
</dbReference>
<evidence type="ECO:0000313" key="15">
    <source>
        <dbReference type="Proteomes" id="UP000646877"/>
    </source>
</evidence>
<dbReference type="Pfam" id="PF00072">
    <property type="entry name" value="Response_reg"/>
    <property type="match status" value="1"/>
</dbReference>
<dbReference type="CDD" id="cd00082">
    <property type="entry name" value="HisKA"/>
    <property type="match status" value="1"/>
</dbReference>
<dbReference type="InterPro" id="IPR001789">
    <property type="entry name" value="Sig_transdc_resp-reg_receiver"/>
</dbReference>
<dbReference type="InterPro" id="IPR036890">
    <property type="entry name" value="HATPase_C_sf"/>
</dbReference>
<dbReference type="AlphaFoldDB" id="A0A8I2KLY8"/>
<evidence type="ECO:0000256" key="2">
    <source>
        <dbReference type="ARBA" id="ARBA00012438"/>
    </source>
</evidence>
<evidence type="ECO:0000256" key="10">
    <source>
        <dbReference type="SAM" id="Coils"/>
    </source>
</evidence>
<dbReference type="InterPro" id="IPR003661">
    <property type="entry name" value="HisK_dim/P_dom"/>
</dbReference>
<evidence type="ECO:0000313" key="13">
    <source>
        <dbReference type="EMBL" id="NLR22700.1"/>
    </source>
</evidence>
<dbReference type="Proteomes" id="UP000646877">
    <property type="component" value="Unassembled WGS sequence"/>
</dbReference>
<evidence type="ECO:0000256" key="1">
    <source>
        <dbReference type="ARBA" id="ARBA00000085"/>
    </source>
</evidence>
<evidence type="ECO:0000256" key="8">
    <source>
        <dbReference type="ARBA" id="ARBA00023012"/>
    </source>
</evidence>
<reference evidence="13" key="1">
    <citation type="submission" date="2019-10" db="EMBL/GenBank/DDBJ databases">
        <authorList>
            <person name="Paulsen S."/>
        </authorList>
    </citation>
    <scope>NUCLEOTIDE SEQUENCE</scope>
    <source>
        <strain evidence="13">LMG 19692</strain>
    </source>
</reference>
<dbReference type="InterPro" id="IPR004358">
    <property type="entry name" value="Sig_transdc_His_kin-like_C"/>
</dbReference>
<dbReference type="InterPro" id="IPR005467">
    <property type="entry name" value="His_kinase_dom"/>
</dbReference>
<sequence length="465" mass="52790">MSQQQPLSFLNVSEPDEQSLDECASPWVVLIVDDEPEVHDVTKLVLTAYRFELKPLELLHAYSKKEAIDILSNRDDVALILLDVIMESEEAGLECAQYIREELGYHNVRIVLRTGQPGSVPEHEVMLRYDINDYKNKTDLTKSRLFTMLTSSLRSYRDLNRLELLTDELTKLNEGLEEKVKQRTHELESSNDALREAYNRIAEQQQALIQSEKLASVGQFAAGVAHEINNPLAYLKSNLEFVQSSLVKLYRAWQFLANNSQLSPECAKSLSELEKEYQLNWALSESDDVMAEMHSGLDRIQLIVKELSVFFESNQTQFQQVEFYSQIMDSVMINLELDGTNLSLIEFEKGERFELHCAPALLEHSIYCLIKNALESTGRMRKSIKINTKVEDQTLSIDIFDCGEGIADKLVHRVFDPFYTTKASEKHVGLGLTIASNIIKSHGGELLIKSTIGKGTRATINLPLI</sequence>
<dbReference type="EMBL" id="CP137579">
    <property type="protein sequence ID" value="WOX31118.1"/>
    <property type="molecule type" value="Genomic_DNA"/>
</dbReference>
<feature type="domain" description="Response regulatory" evidence="12">
    <location>
        <begin position="28"/>
        <end position="152"/>
    </location>
</feature>
<dbReference type="SUPFAM" id="SSF47384">
    <property type="entry name" value="Homodimeric domain of signal transducing histidine kinase"/>
    <property type="match status" value="1"/>
</dbReference>
<organism evidence="13 15">
    <name type="scientific">Pseudoalteromonas maricaloris</name>
    <dbReference type="NCBI Taxonomy" id="184924"/>
    <lineage>
        <taxon>Bacteria</taxon>
        <taxon>Pseudomonadati</taxon>
        <taxon>Pseudomonadota</taxon>
        <taxon>Gammaproteobacteria</taxon>
        <taxon>Alteromonadales</taxon>
        <taxon>Pseudoalteromonadaceae</taxon>
        <taxon>Pseudoalteromonas</taxon>
    </lineage>
</organism>
<dbReference type="PROSITE" id="PS50110">
    <property type="entry name" value="RESPONSE_REGULATORY"/>
    <property type="match status" value="1"/>
</dbReference>
<dbReference type="InterPro" id="IPR003594">
    <property type="entry name" value="HATPase_dom"/>
</dbReference>
<dbReference type="InterPro" id="IPR011006">
    <property type="entry name" value="CheY-like_superfamily"/>
</dbReference>
<keyword evidence="5" id="KW-0547">Nucleotide-binding</keyword>
<dbReference type="SUPFAM" id="SSF52172">
    <property type="entry name" value="CheY-like"/>
    <property type="match status" value="1"/>
</dbReference>